<feature type="transmembrane region" description="Helical" evidence="6">
    <location>
        <begin position="406"/>
        <end position="424"/>
    </location>
</feature>
<feature type="transmembrane region" description="Helical" evidence="6">
    <location>
        <begin position="45"/>
        <end position="64"/>
    </location>
</feature>
<dbReference type="WBParaSite" id="GPLIN_000865000">
    <property type="protein sequence ID" value="GPLIN_000865000"/>
    <property type="gene ID" value="GPLIN_000865000"/>
</dbReference>
<name>A0A183C704_GLOPA</name>
<dbReference type="GO" id="GO:0016020">
    <property type="term" value="C:membrane"/>
    <property type="evidence" value="ECO:0007669"/>
    <property type="project" value="UniProtKB-SubCell"/>
</dbReference>
<feature type="transmembrane region" description="Helical" evidence="6">
    <location>
        <begin position="346"/>
        <end position="367"/>
    </location>
</feature>
<feature type="transmembrane region" description="Helical" evidence="6">
    <location>
        <begin position="373"/>
        <end position="394"/>
    </location>
</feature>
<keyword evidence="4 6" id="KW-1133">Transmembrane helix</keyword>
<dbReference type="Proteomes" id="UP000050741">
    <property type="component" value="Unassembled WGS sequence"/>
</dbReference>
<evidence type="ECO:0000256" key="5">
    <source>
        <dbReference type="ARBA" id="ARBA00023136"/>
    </source>
</evidence>
<feature type="transmembrane region" description="Helical" evidence="6">
    <location>
        <begin position="132"/>
        <end position="152"/>
    </location>
</feature>
<proteinExistence type="inferred from homology"/>
<dbReference type="PANTHER" id="PTHR16119">
    <property type="entry name" value="TRANSMEMBRANE PROTEIN 144"/>
    <property type="match status" value="1"/>
</dbReference>
<comment type="subcellular location">
    <subcellularLocation>
        <location evidence="1">Membrane</location>
        <topology evidence="1">Multi-pass membrane protein</topology>
    </subcellularLocation>
</comment>
<reference evidence="7" key="1">
    <citation type="submission" date="2014-05" db="EMBL/GenBank/DDBJ databases">
        <title>The genome and life-stage specific transcriptomes of Globodera pallida elucidate key aspects of plant parasitism by a cyst nematode.</title>
        <authorList>
            <person name="Cotton J.A."/>
            <person name="Lilley C.J."/>
            <person name="Jones L.M."/>
            <person name="Kikuchi T."/>
            <person name="Reid A.J."/>
            <person name="Thorpe P."/>
            <person name="Tsai I.J."/>
            <person name="Beasley H."/>
            <person name="Blok V."/>
            <person name="Cock P.J.A."/>
            <person name="Van den Akker S.E."/>
            <person name="Holroyd N."/>
            <person name="Hunt M."/>
            <person name="Mantelin S."/>
            <person name="Naghra H."/>
            <person name="Pain A."/>
            <person name="Palomares-Rius J.E."/>
            <person name="Zarowiecki M."/>
            <person name="Berriman M."/>
            <person name="Jones J.T."/>
            <person name="Urwin P.E."/>
        </authorList>
    </citation>
    <scope>NUCLEOTIDE SEQUENCE [LARGE SCALE GENOMIC DNA]</scope>
    <source>
        <strain evidence="7">Lindley</strain>
    </source>
</reference>
<evidence type="ECO:0000313" key="8">
    <source>
        <dbReference type="WBParaSite" id="GPLIN_000865000"/>
    </source>
</evidence>
<dbReference type="AlphaFoldDB" id="A0A183C704"/>
<keyword evidence="5 6" id="KW-0472">Membrane</keyword>
<dbReference type="InterPro" id="IPR010651">
    <property type="entry name" value="Sugar_transport"/>
</dbReference>
<keyword evidence="7" id="KW-1185">Reference proteome</keyword>
<comment type="similarity">
    <text evidence="2">Belongs to the TMEM144 family.</text>
</comment>
<dbReference type="Pfam" id="PF07857">
    <property type="entry name" value="TMEM144"/>
    <property type="match status" value="1"/>
</dbReference>
<feature type="transmembrane region" description="Helical" evidence="6">
    <location>
        <begin position="272"/>
        <end position="294"/>
    </location>
</feature>
<feature type="transmembrane region" description="Helical" evidence="6">
    <location>
        <begin position="76"/>
        <end position="98"/>
    </location>
</feature>
<protein>
    <submittedName>
        <fullName evidence="8">EamA domain-containing protein</fullName>
    </submittedName>
</protein>
<accession>A0A183C704</accession>
<feature type="transmembrane region" description="Helical" evidence="6">
    <location>
        <begin position="104"/>
        <end position="125"/>
    </location>
</feature>
<organism evidence="7 8">
    <name type="scientific">Globodera pallida</name>
    <name type="common">Potato cyst nematode worm</name>
    <name type="synonym">Heterodera pallida</name>
    <dbReference type="NCBI Taxonomy" id="36090"/>
    <lineage>
        <taxon>Eukaryota</taxon>
        <taxon>Metazoa</taxon>
        <taxon>Ecdysozoa</taxon>
        <taxon>Nematoda</taxon>
        <taxon>Chromadorea</taxon>
        <taxon>Rhabditida</taxon>
        <taxon>Tylenchina</taxon>
        <taxon>Tylenchomorpha</taxon>
        <taxon>Tylenchoidea</taxon>
        <taxon>Heteroderidae</taxon>
        <taxon>Heteroderinae</taxon>
        <taxon>Globodera</taxon>
    </lineage>
</organism>
<dbReference type="PANTHER" id="PTHR16119:SF17">
    <property type="entry name" value="TRANSMEMBRANE PROTEIN 144"/>
    <property type="match status" value="1"/>
</dbReference>
<evidence type="ECO:0000256" key="1">
    <source>
        <dbReference type="ARBA" id="ARBA00004141"/>
    </source>
</evidence>
<evidence type="ECO:0000256" key="6">
    <source>
        <dbReference type="SAM" id="Phobius"/>
    </source>
</evidence>
<feature type="transmembrane region" description="Helical" evidence="6">
    <location>
        <begin position="164"/>
        <end position="183"/>
    </location>
</feature>
<sequence>MPEALLMSLNGTVKKTDFLKLSAAQQFDDFVTVEKSFDNSAGNNLAYGIFIVLLGAFCFGTMHVPIRIFATIRDCLFVQWVMSLGSLFVGFGVNAAMGSPPLRLTVSGGGAFWAFANSISQYVIAGLGLGPALLLWSTTNILTGWSACRFGLFGLKAKVPEHEVLNVVGLVILLTGGICFAFVRKSNQPKDKVHVYPNTPNSLGLFEADDGKSTQNDENGRHLTFKMGEGAVQRVEDKRRYLITSLSSSSSITSDGILKRLRKWLMRNSHRLLCILLALFCGFFYSVTVIPVLFIQDNLELFPDAPLSGLNYIFSHYFGIFLSSSAIFIVNALIKRNNPTVNGTVILPSLLSGAIWGCGMACLFLANDLLTPTVTYPVLVTLPGCVASLWSIYFFKEIEMNRRNSLIIFSSFTSIFCGAFMIFVSKSKVPLDKLILFKFSDST</sequence>
<reference evidence="8" key="2">
    <citation type="submission" date="2016-06" db="UniProtKB">
        <authorList>
            <consortium name="WormBaseParasite"/>
        </authorList>
    </citation>
    <scope>IDENTIFICATION</scope>
</reference>
<evidence type="ECO:0000313" key="7">
    <source>
        <dbReference type="Proteomes" id="UP000050741"/>
    </source>
</evidence>
<dbReference type="InterPro" id="IPR012435">
    <property type="entry name" value="TMEM144"/>
</dbReference>
<evidence type="ECO:0000256" key="3">
    <source>
        <dbReference type="ARBA" id="ARBA00022692"/>
    </source>
</evidence>
<dbReference type="GO" id="GO:0015144">
    <property type="term" value="F:carbohydrate transmembrane transporter activity"/>
    <property type="evidence" value="ECO:0007669"/>
    <property type="project" value="InterPro"/>
</dbReference>
<evidence type="ECO:0000256" key="2">
    <source>
        <dbReference type="ARBA" id="ARBA00005731"/>
    </source>
</evidence>
<evidence type="ECO:0000256" key="4">
    <source>
        <dbReference type="ARBA" id="ARBA00022989"/>
    </source>
</evidence>
<feature type="transmembrane region" description="Helical" evidence="6">
    <location>
        <begin position="314"/>
        <end position="334"/>
    </location>
</feature>
<keyword evidence="3 6" id="KW-0812">Transmembrane</keyword>